<gene>
    <name evidence="2" type="ORF">SLS63_003572</name>
</gene>
<accession>A0ABR1PG96</accession>
<proteinExistence type="predicted"/>
<feature type="region of interest" description="Disordered" evidence="1">
    <location>
        <begin position="71"/>
        <end position="90"/>
    </location>
</feature>
<evidence type="ECO:0000313" key="2">
    <source>
        <dbReference type="EMBL" id="KAK7736051.1"/>
    </source>
</evidence>
<comment type="caution">
    <text evidence="2">The sequence shown here is derived from an EMBL/GenBank/DDBJ whole genome shotgun (WGS) entry which is preliminary data.</text>
</comment>
<dbReference type="EMBL" id="JAKNSF020000011">
    <property type="protein sequence ID" value="KAK7736051.1"/>
    <property type="molecule type" value="Genomic_DNA"/>
</dbReference>
<dbReference type="Proteomes" id="UP001430848">
    <property type="component" value="Unassembled WGS sequence"/>
</dbReference>
<sequence>MDRNSNFDYRNFFYPGPAPLPVQIYPVNGDPRFPFHFPSGAPDTNMARRGSASPSAREDITAADEAALDQAASASPPTGGMVAKRDQATTTPPVKLDHVIQGLSHLLGEATAFCEESLKTHKEVVAVAGFAGHATRNRLWRELLESRFEASGVHKDLLLTLVPRVRRYTQQAQQAAAARDGHPPSGGDPADEAGSDDGDAHYRLALMADKLSAQCDWIGRASRKALGSSAACEDMVELMREMKELCGKIVPGVEAAPQDGQEGGDRQY</sequence>
<reference evidence="2 3" key="1">
    <citation type="submission" date="2024-02" db="EMBL/GenBank/DDBJ databases">
        <title>De novo assembly and annotation of 12 fungi associated with fruit tree decline syndrome in Ontario, Canada.</title>
        <authorList>
            <person name="Sulman M."/>
            <person name="Ellouze W."/>
            <person name="Ilyukhin E."/>
        </authorList>
    </citation>
    <scope>NUCLEOTIDE SEQUENCE [LARGE SCALE GENOMIC DNA]</scope>
    <source>
        <strain evidence="2 3">M169</strain>
    </source>
</reference>
<evidence type="ECO:0000313" key="3">
    <source>
        <dbReference type="Proteomes" id="UP001430848"/>
    </source>
</evidence>
<feature type="region of interest" description="Disordered" evidence="1">
    <location>
        <begin position="35"/>
        <end position="59"/>
    </location>
</feature>
<name>A0ABR1PG96_DIAER</name>
<protein>
    <submittedName>
        <fullName evidence="2">Uncharacterized protein</fullName>
    </submittedName>
</protein>
<feature type="region of interest" description="Disordered" evidence="1">
    <location>
        <begin position="170"/>
        <end position="198"/>
    </location>
</feature>
<evidence type="ECO:0000256" key="1">
    <source>
        <dbReference type="SAM" id="MobiDB-lite"/>
    </source>
</evidence>
<keyword evidence="3" id="KW-1185">Reference proteome</keyword>
<organism evidence="2 3">
    <name type="scientific">Diaporthe eres</name>
    <name type="common">Phomopsis oblonga</name>
    <dbReference type="NCBI Taxonomy" id="83184"/>
    <lineage>
        <taxon>Eukaryota</taxon>
        <taxon>Fungi</taxon>
        <taxon>Dikarya</taxon>
        <taxon>Ascomycota</taxon>
        <taxon>Pezizomycotina</taxon>
        <taxon>Sordariomycetes</taxon>
        <taxon>Sordariomycetidae</taxon>
        <taxon>Diaporthales</taxon>
        <taxon>Diaporthaceae</taxon>
        <taxon>Diaporthe</taxon>
        <taxon>Diaporthe eres species complex</taxon>
    </lineage>
</organism>